<feature type="transmembrane region" description="Helical" evidence="6">
    <location>
        <begin position="298"/>
        <end position="320"/>
    </location>
</feature>
<feature type="transmembrane region" description="Helical" evidence="6">
    <location>
        <begin position="21"/>
        <end position="40"/>
    </location>
</feature>
<evidence type="ECO:0000256" key="5">
    <source>
        <dbReference type="SAM" id="MobiDB-lite"/>
    </source>
</evidence>
<feature type="transmembrane region" description="Helical" evidence="6">
    <location>
        <begin position="142"/>
        <end position="163"/>
    </location>
</feature>
<dbReference type="Proteomes" id="UP000053317">
    <property type="component" value="Unassembled WGS sequence"/>
</dbReference>
<feature type="transmembrane region" description="Helical" evidence="6">
    <location>
        <begin position="46"/>
        <end position="65"/>
    </location>
</feature>
<dbReference type="PANTHER" id="PTHR23294:SF59">
    <property type="entry name" value="UNC93-LIKE PROTEIN C922.05C"/>
    <property type="match status" value="1"/>
</dbReference>
<feature type="transmembrane region" description="Helical" evidence="6">
    <location>
        <begin position="77"/>
        <end position="96"/>
    </location>
</feature>
<dbReference type="InterPro" id="IPR051617">
    <property type="entry name" value="UNC-93-like_regulator"/>
</dbReference>
<dbReference type="InterPro" id="IPR010291">
    <property type="entry name" value="Ion_channel_UNC-93"/>
</dbReference>
<feature type="transmembrane region" description="Helical" evidence="6">
    <location>
        <begin position="102"/>
        <end position="130"/>
    </location>
</feature>
<dbReference type="OrthoDB" id="196103at2759"/>
<evidence type="ECO:0000313" key="7">
    <source>
        <dbReference type="EMBL" id="KKY23806.1"/>
    </source>
</evidence>
<accession>A0A0G2ENX3</accession>
<dbReference type="PANTHER" id="PTHR23294">
    <property type="entry name" value="ET TRANSLATION PRODUCT-RELATED"/>
    <property type="match status" value="1"/>
</dbReference>
<keyword evidence="8" id="KW-1185">Reference proteome</keyword>
<dbReference type="Pfam" id="PF05978">
    <property type="entry name" value="UNC-93"/>
    <property type="match status" value="1"/>
</dbReference>
<dbReference type="GO" id="GO:0016020">
    <property type="term" value="C:membrane"/>
    <property type="evidence" value="ECO:0007669"/>
    <property type="project" value="UniProtKB-SubCell"/>
</dbReference>
<feature type="transmembrane region" description="Helical" evidence="6">
    <location>
        <begin position="225"/>
        <end position="244"/>
    </location>
</feature>
<dbReference type="InterPro" id="IPR036259">
    <property type="entry name" value="MFS_trans_sf"/>
</dbReference>
<evidence type="ECO:0000256" key="3">
    <source>
        <dbReference type="ARBA" id="ARBA00022989"/>
    </source>
</evidence>
<feature type="transmembrane region" description="Helical" evidence="6">
    <location>
        <begin position="269"/>
        <end position="286"/>
    </location>
</feature>
<reference evidence="7 8" key="1">
    <citation type="submission" date="2015-05" db="EMBL/GenBank/DDBJ databases">
        <title>Distinctive expansion of gene families associated with plant cell wall degradation and secondary metabolism in the genomes of grapevine trunk pathogens.</title>
        <authorList>
            <person name="Lawrence D.P."/>
            <person name="Travadon R."/>
            <person name="Rolshausen P.E."/>
            <person name="Baumgartner K."/>
        </authorList>
    </citation>
    <scope>NUCLEOTIDE SEQUENCE [LARGE SCALE GENOMIC DNA]</scope>
    <source>
        <strain evidence="7">UCRPC4</strain>
    </source>
</reference>
<keyword evidence="2 6" id="KW-0812">Transmembrane</keyword>
<keyword evidence="3 6" id="KW-1133">Transmembrane helix</keyword>
<feature type="transmembrane region" description="Helical" evidence="6">
    <location>
        <begin position="410"/>
        <end position="431"/>
    </location>
</feature>
<dbReference type="AlphaFoldDB" id="A0A0G2ENX3"/>
<evidence type="ECO:0000313" key="8">
    <source>
        <dbReference type="Proteomes" id="UP000053317"/>
    </source>
</evidence>
<organism evidence="7 8">
    <name type="scientific">Phaeomoniella chlamydospora</name>
    <name type="common">Phaeoacremonium chlamydosporum</name>
    <dbReference type="NCBI Taxonomy" id="158046"/>
    <lineage>
        <taxon>Eukaryota</taxon>
        <taxon>Fungi</taxon>
        <taxon>Dikarya</taxon>
        <taxon>Ascomycota</taxon>
        <taxon>Pezizomycotina</taxon>
        <taxon>Eurotiomycetes</taxon>
        <taxon>Chaetothyriomycetidae</taxon>
        <taxon>Phaeomoniellales</taxon>
        <taxon>Phaeomoniellaceae</taxon>
        <taxon>Phaeomoniella</taxon>
    </lineage>
</organism>
<comment type="caution">
    <text evidence="7">The sequence shown here is derived from an EMBL/GenBank/DDBJ whole genome shotgun (WGS) entry which is preliminary data.</text>
</comment>
<reference evidence="7 8" key="2">
    <citation type="submission" date="2015-05" db="EMBL/GenBank/DDBJ databases">
        <authorList>
            <person name="Morales-Cruz A."/>
            <person name="Amrine K.C."/>
            <person name="Cantu D."/>
        </authorList>
    </citation>
    <scope>NUCLEOTIDE SEQUENCE [LARGE SCALE GENOMIC DNA]</scope>
    <source>
        <strain evidence="7">UCRPC4</strain>
    </source>
</reference>
<feature type="transmembrane region" description="Helical" evidence="6">
    <location>
        <begin position="340"/>
        <end position="359"/>
    </location>
</feature>
<evidence type="ECO:0000256" key="2">
    <source>
        <dbReference type="ARBA" id="ARBA00022692"/>
    </source>
</evidence>
<gene>
    <name evidence="7" type="ORF">UCRPC4_g02619</name>
</gene>
<evidence type="ECO:0000256" key="1">
    <source>
        <dbReference type="ARBA" id="ARBA00004141"/>
    </source>
</evidence>
<feature type="region of interest" description="Disordered" evidence="5">
    <location>
        <begin position="474"/>
        <end position="496"/>
    </location>
</feature>
<proteinExistence type="predicted"/>
<evidence type="ECO:0000256" key="6">
    <source>
        <dbReference type="SAM" id="Phobius"/>
    </source>
</evidence>
<evidence type="ECO:0000256" key="4">
    <source>
        <dbReference type="ARBA" id="ARBA00023136"/>
    </source>
</evidence>
<sequence length="496" mass="54937">MVGYKHEQFDKIFPSDLDNSILFCTPGIYLALTGLGAGGGRPSSQSVASLTNAILYAVFTVFGWIGGSILNILKPKITIMIGVIGYPLYVGGLWYFDRVGHAWFPYFAGAVLGATAGCLWTAGGFIQFAYAQEDEKALLKFITWQWVLTSFGGTIGSLIAFGVNFNQTSSTGVSNAVYVVFIVIMCSAFFTAFFFIIDPKKVVRDDGTHIAIFTKATVMNELKGLFVLFTDIKIIALIPAIFVAEMDLALLSSINAYYFNLRTRSLNNVLFQFIMVPCPLLLAYIMDTSYIKSRRVRGLLGASIMGSITLATNAGLAAWIKYNSIDRNNGLTPNVDWTDSAFPAGFILYLLSGIIYASYQIVVQWTLGALTNDPVQCARYAGLFKGTTSLGMCISFVLDSRNISYMRQLIVQFTLYAVGLVCLMCIIWFCVNETNYFLEENVIVPHKWEERAVIEGLVAQHQIEREHRKEELAAAEEEKKSLRRGSAVRDSVREVA</sequence>
<comment type="subcellular location">
    <subcellularLocation>
        <location evidence="1">Membrane</location>
        <topology evidence="1">Multi-pass membrane protein</topology>
    </subcellularLocation>
</comment>
<dbReference type="SUPFAM" id="SSF103473">
    <property type="entry name" value="MFS general substrate transporter"/>
    <property type="match status" value="1"/>
</dbReference>
<dbReference type="EMBL" id="LCWF01000064">
    <property type="protein sequence ID" value="KKY23806.1"/>
    <property type="molecule type" value="Genomic_DNA"/>
</dbReference>
<keyword evidence="4 6" id="KW-0472">Membrane</keyword>
<dbReference type="Gene3D" id="1.20.1250.20">
    <property type="entry name" value="MFS general substrate transporter like domains"/>
    <property type="match status" value="1"/>
</dbReference>
<feature type="transmembrane region" description="Helical" evidence="6">
    <location>
        <begin position="175"/>
        <end position="197"/>
    </location>
</feature>
<protein>
    <submittedName>
        <fullName evidence="7">Putative membrane transporter</fullName>
    </submittedName>
</protein>
<name>A0A0G2ENX3_PHACM</name>